<dbReference type="RefSeq" id="WP_369084165.1">
    <property type="nucleotide sequence ID" value="NZ_JBFSHR010000005.1"/>
</dbReference>
<dbReference type="EMBL" id="JBFSHR010000005">
    <property type="protein sequence ID" value="MEX6428672.1"/>
    <property type="molecule type" value="Genomic_DNA"/>
</dbReference>
<dbReference type="Proteomes" id="UP001560267">
    <property type="component" value="Unassembled WGS sequence"/>
</dbReference>
<evidence type="ECO:0008006" key="3">
    <source>
        <dbReference type="Google" id="ProtNLM"/>
    </source>
</evidence>
<name>A0ABV3XZE2_9ACTN</name>
<accession>A0ABV3XZE2</accession>
<proteinExistence type="predicted"/>
<reference evidence="1 2" key="1">
    <citation type="submission" date="2024-07" db="EMBL/GenBank/DDBJ databases">
        <title>Draft Genome Sequence of Ferrimicrobium acidiphilum Strain YE2023, Isolated from a Pulp of Bioleach Reactor.</title>
        <authorList>
            <person name="Elkina Y.A."/>
            <person name="Bulaeva A.G."/>
            <person name="Beletsky A.V."/>
            <person name="Mardanov A.V."/>
        </authorList>
    </citation>
    <scope>NUCLEOTIDE SEQUENCE [LARGE SCALE GENOMIC DNA]</scope>
    <source>
        <strain evidence="1 2">YE2023</strain>
    </source>
</reference>
<evidence type="ECO:0000313" key="1">
    <source>
        <dbReference type="EMBL" id="MEX6428672.1"/>
    </source>
</evidence>
<keyword evidence="2" id="KW-1185">Reference proteome</keyword>
<evidence type="ECO:0000313" key="2">
    <source>
        <dbReference type="Proteomes" id="UP001560267"/>
    </source>
</evidence>
<dbReference type="SUPFAM" id="SSF75304">
    <property type="entry name" value="Amidase signature (AS) enzymes"/>
    <property type="match status" value="1"/>
</dbReference>
<organism evidence="1 2">
    <name type="scientific">Ferrimicrobium acidiphilum</name>
    <dbReference type="NCBI Taxonomy" id="121039"/>
    <lineage>
        <taxon>Bacteria</taxon>
        <taxon>Bacillati</taxon>
        <taxon>Actinomycetota</taxon>
        <taxon>Acidimicrobiia</taxon>
        <taxon>Acidimicrobiales</taxon>
        <taxon>Acidimicrobiaceae</taxon>
        <taxon>Ferrimicrobium</taxon>
    </lineage>
</organism>
<sequence length="378" mass="39322">MRAVELMEAATAQLDRASLAIDRSQEAMAEAEDFDRRFPAGSWLPPLGGVPLLVGSALVEKGCYSAANALSSAERVLSHPIINALVRDGALVVGCTSVSANLSVHPIAPRDRIDAASPMDEDPLALALWRGAVAVGVSVEDLDSIATRVRLGIASYRPTLGFAPSVDYPKMATIMVVAHTLVEQAYLLDRLRAIGVRGDPRFVPHANPKSLATFAASPSRPPRIGVWSLAATTAHDGGATVVGAGTTCIETLEARGVPLDTVALSASALSYFRRCMRIGPALGGSAAISLTSGDSGAWCKSVAEVDQLFDTAEVVIVATPTDAVGEHSDARTVWSLTQLANLPMAVLPDAGVTLVGPRFGDASLLRAAAWLGEVVASQ</sequence>
<protein>
    <recommendedName>
        <fullName evidence="3">Amidase domain-containing protein</fullName>
    </recommendedName>
</protein>
<comment type="caution">
    <text evidence="1">The sequence shown here is derived from an EMBL/GenBank/DDBJ whole genome shotgun (WGS) entry which is preliminary data.</text>
</comment>
<gene>
    <name evidence="1" type="ORF">AB6A68_02320</name>
</gene>
<dbReference type="InterPro" id="IPR036928">
    <property type="entry name" value="AS_sf"/>
</dbReference>
<dbReference type="Gene3D" id="3.90.1300.10">
    <property type="entry name" value="Amidase signature (AS) domain"/>
    <property type="match status" value="1"/>
</dbReference>